<keyword evidence="3" id="KW-0539">Nucleus</keyword>
<comment type="caution">
    <text evidence="5">The sequence shown here is derived from an EMBL/GenBank/DDBJ whole genome shotgun (WGS) entry which is preliminary data.</text>
</comment>
<dbReference type="Pfam" id="PF09751">
    <property type="entry name" value="Es2"/>
    <property type="match status" value="1"/>
</dbReference>
<comment type="similarity">
    <text evidence="2">Belongs to the ESS2 family.</text>
</comment>
<accession>A0A9P8G976</accession>
<evidence type="ECO:0000313" key="6">
    <source>
        <dbReference type="Proteomes" id="UP000767238"/>
    </source>
</evidence>
<organism evidence="5 6">
    <name type="scientific">Aureobasidium melanogenum</name>
    <name type="common">Aureobasidium pullulans var. melanogenum</name>
    <dbReference type="NCBI Taxonomy" id="46634"/>
    <lineage>
        <taxon>Eukaryota</taxon>
        <taxon>Fungi</taxon>
        <taxon>Dikarya</taxon>
        <taxon>Ascomycota</taxon>
        <taxon>Pezizomycotina</taxon>
        <taxon>Dothideomycetes</taxon>
        <taxon>Dothideomycetidae</taxon>
        <taxon>Dothideales</taxon>
        <taxon>Saccotheciaceae</taxon>
        <taxon>Aureobasidium</taxon>
    </lineage>
</organism>
<dbReference type="EMBL" id="JAHFYH010000090">
    <property type="protein sequence ID" value="KAH0213911.1"/>
    <property type="molecule type" value="Genomic_DNA"/>
</dbReference>
<dbReference type="GO" id="GO:0071013">
    <property type="term" value="C:catalytic step 2 spliceosome"/>
    <property type="evidence" value="ECO:0007669"/>
    <property type="project" value="TreeGrafter"/>
</dbReference>
<evidence type="ECO:0000313" key="5">
    <source>
        <dbReference type="EMBL" id="KAH0213911.1"/>
    </source>
</evidence>
<feature type="region of interest" description="Disordered" evidence="4">
    <location>
        <begin position="237"/>
        <end position="269"/>
    </location>
</feature>
<proteinExistence type="inferred from homology"/>
<reference evidence="5" key="1">
    <citation type="journal article" date="2021" name="J Fungi (Basel)">
        <title>Virulence traits and population genomics of the black yeast Aureobasidium melanogenum.</title>
        <authorList>
            <person name="Cernosa A."/>
            <person name="Sun X."/>
            <person name="Gostincar C."/>
            <person name="Fang C."/>
            <person name="Gunde-Cimerman N."/>
            <person name="Song Z."/>
        </authorList>
    </citation>
    <scope>NUCLEOTIDE SEQUENCE</scope>
    <source>
        <strain evidence="5">EXF-8016</strain>
    </source>
</reference>
<dbReference type="PANTHER" id="PTHR12940">
    <property type="entry name" value="ES-2 PROTEIN - RELATED"/>
    <property type="match status" value="1"/>
</dbReference>
<sequence>MQQFTPRHLTGCITALKSFTLAIFVLGRSQHILNVETANMTTPSSQALAKRNVDSQLMPPPPPTKRIKRPSQVVDEDVYTDALSHIIARDYFPGLLETQAQQEYLEALDSNNNDWIRDAGRKLHQAMTPGPRGRRGTSLAPSATPRGWQGATPMRTPSVAPSVASSSAEASKPPVDTSLSLGAFQAKYTSEDNESFNSLLDRQNQKRAEKYAFFHNGNKLPSKQQLAQQKLLSNASSQSTALVARPSQNLDDRSASFDSFPSRQGPRNTLMFAPDGVEDTHETQFERAQAASVAPPKSVSYAATRMPVALSDEQSVPPSPSMSAIDAAIAGRPRPSSTDAGYSGAETPRVKGYAFVDAEPLPHEVNPSKGIPVSDAEADAEERASATALLPAADPEAANNPFKLQAQKEEAYSWKQVECPFRAEWADANAQVYKQSRNGSSNAWSKYDTSCTSTGFKNRRANAWTDRHTLWEPSV</sequence>
<evidence type="ECO:0000256" key="3">
    <source>
        <dbReference type="ARBA" id="ARBA00023242"/>
    </source>
</evidence>
<feature type="region of interest" description="Disordered" evidence="4">
    <location>
        <begin position="125"/>
        <end position="177"/>
    </location>
</feature>
<evidence type="ECO:0000256" key="1">
    <source>
        <dbReference type="ARBA" id="ARBA00004123"/>
    </source>
</evidence>
<dbReference type="InterPro" id="IPR019148">
    <property type="entry name" value="Nuclear_protein_DGCR14_ESS-2"/>
</dbReference>
<name>A0A9P8G976_AURME</name>
<evidence type="ECO:0000256" key="2">
    <source>
        <dbReference type="ARBA" id="ARBA00009072"/>
    </source>
</evidence>
<comment type="subcellular location">
    <subcellularLocation>
        <location evidence="1">Nucleus</location>
    </subcellularLocation>
</comment>
<reference evidence="5" key="2">
    <citation type="submission" date="2021-08" db="EMBL/GenBank/DDBJ databases">
        <authorList>
            <person name="Gostincar C."/>
            <person name="Sun X."/>
            <person name="Song Z."/>
            <person name="Gunde-Cimerman N."/>
        </authorList>
    </citation>
    <scope>NUCLEOTIDE SEQUENCE</scope>
    <source>
        <strain evidence="5">EXF-8016</strain>
    </source>
</reference>
<gene>
    <name evidence="5" type="ORF">KCV03_g8669</name>
</gene>
<protein>
    <submittedName>
        <fullName evidence="5">Uncharacterized protein</fullName>
    </submittedName>
</protein>
<dbReference type="Proteomes" id="UP000767238">
    <property type="component" value="Unassembled WGS sequence"/>
</dbReference>
<feature type="compositionally biased region" description="Low complexity" evidence="4">
    <location>
        <begin position="157"/>
        <end position="175"/>
    </location>
</feature>
<feature type="non-terminal residue" evidence="5">
    <location>
        <position position="1"/>
    </location>
</feature>
<evidence type="ECO:0000256" key="4">
    <source>
        <dbReference type="SAM" id="MobiDB-lite"/>
    </source>
</evidence>
<dbReference type="PANTHER" id="PTHR12940:SF0">
    <property type="entry name" value="SPLICING FACTOR ESS-2 HOMOLOG"/>
    <property type="match status" value="1"/>
</dbReference>
<feature type="region of interest" description="Disordered" evidence="4">
    <location>
        <begin position="362"/>
        <end position="383"/>
    </location>
</feature>
<dbReference type="OrthoDB" id="19679at2759"/>
<dbReference type="AlphaFoldDB" id="A0A9P8G976"/>
<feature type="compositionally biased region" description="Polar residues" evidence="4">
    <location>
        <begin position="256"/>
        <end position="267"/>
    </location>
</feature>